<reference evidence="9" key="1">
    <citation type="submission" date="2021-02" db="EMBL/GenBank/DDBJ databases">
        <authorList>
            <person name="Nowell W R."/>
        </authorList>
    </citation>
    <scope>NUCLEOTIDE SEQUENCE</scope>
</reference>
<dbReference type="Pfam" id="PF09311">
    <property type="entry name" value="Rab5-bind"/>
    <property type="match status" value="1"/>
</dbReference>
<evidence type="ECO:0000256" key="6">
    <source>
        <dbReference type="SAM" id="MobiDB-lite"/>
    </source>
</evidence>
<dbReference type="GO" id="GO:0008270">
    <property type="term" value="F:zinc ion binding"/>
    <property type="evidence" value="ECO:0007669"/>
    <property type="project" value="UniProtKB-KW"/>
</dbReference>
<evidence type="ECO:0000313" key="12">
    <source>
        <dbReference type="Proteomes" id="UP000663889"/>
    </source>
</evidence>
<dbReference type="CDD" id="cd15739">
    <property type="entry name" value="FYVE_RABE_unchar"/>
    <property type="match status" value="1"/>
</dbReference>
<dbReference type="EMBL" id="CAJOAX010002207">
    <property type="protein sequence ID" value="CAF3778416.1"/>
    <property type="molecule type" value="Genomic_DNA"/>
</dbReference>
<feature type="domain" description="FYVE-type" evidence="7">
    <location>
        <begin position="517"/>
        <end position="575"/>
    </location>
</feature>
<feature type="coiled-coil region" evidence="5">
    <location>
        <begin position="183"/>
        <end position="231"/>
    </location>
</feature>
<keyword evidence="3" id="KW-0862">Zinc</keyword>
<feature type="compositionally biased region" description="Polar residues" evidence="6">
    <location>
        <begin position="22"/>
        <end position="32"/>
    </location>
</feature>
<keyword evidence="1" id="KW-0479">Metal-binding</keyword>
<dbReference type="Pfam" id="PF01363">
    <property type="entry name" value="FYVE"/>
    <property type="match status" value="1"/>
</dbReference>
<dbReference type="AlphaFoldDB" id="A0A813XQS7"/>
<evidence type="ECO:0000313" key="8">
    <source>
        <dbReference type="EMBL" id="CAF0804713.1"/>
    </source>
</evidence>
<dbReference type="InterPro" id="IPR013083">
    <property type="entry name" value="Znf_RING/FYVE/PHD"/>
</dbReference>
<evidence type="ECO:0000259" key="7">
    <source>
        <dbReference type="PROSITE" id="PS50178"/>
    </source>
</evidence>
<name>A0A813XQS7_9BILA</name>
<keyword evidence="2 4" id="KW-0863">Zinc-finger</keyword>
<gene>
    <name evidence="10" type="ORF">FNK824_LOCUS8593</name>
    <name evidence="11" type="ORF">OTI717_LOCUS17053</name>
    <name evidence="8" type="ORF">RFH988_LOCUS4104</name>
    <name evidence="9" type="ORF">SEV965_LOCUS3999</name>
</gene>
<dbReference type="Gene3D" id="3.30.40.10">
    <property type="entry name" value="Zinc/RING finger domain, C3HC4 (zinc finger)"/>
    <property type="match status" value="1"/>
</dbReference>
<dbReference type="Proteomes" id="UP000663874">
    <property type="component" value="Unassembled WGS sequence"/>
</dbReference>
<accession>A0A813XQS7</accession>
<dbReference type="GO" id="GO:0005096">
    <property type="term" value="F:GTPase activator activity"/>
    <property type="evidence" value="ECO:0007669"/>
    <property type="project" value="InterPro"/>
</dbReference>
<dbReference type="InterPro" id="IPR000306">
    <property type="entry name" value="Znf_FYVE"/>
</dbReference>
<dbReference type="OrthoDB" id="79871at2759"/>
<dbReference type="SMART" id="SM00064">
    <property type="entry name" value="FYVE"/>
    <property type="match status" value="1"/>
</dbReference>
<dbReference type="Proteomes" id="UP000663882">
    <property type="component" value="Unassembled WGS sequence"/>
</dbReference>
<evidence type="ECO:0000256" key="2">
    <source>
        <dbReference type="ARBA" id="ARBA00022771"/>
    </source>
</evidence>
<dbReference type="InterPro" id="IPR003914">
    <property type="entry name" value="Rabaptin"/>
</dbReference>
<dbReference type="GO" id="GO:0006897">
    <property type="term" value="P:endocytosis"/>
    <property type="evidence" value="ECO:0007669"/>
    <property type="project" value="InterPro"/>
</dbReference>
<dbReference type="PANTHER" id="PTHR31179:SF7">
    <property type="entry name" value="FYVE-TYPE DOMAIN-CONTAINING PROTEIN"/>
    <property type="match status" value="1"/>
</dbReference>
<keyword evidence="5" id="KW-0175">Coiled coil</keyword>
<dbReference type="SUPFAM" id="SSF103652">
    <property type="entry name" value="G protein-binding domain"/>
    <property type="match status" value="1"/>
</dbReference>
<evidence type="ECO:0000313" key="9">
    <source>
        <dbReference type="EMBL" id="CAF0868710.1"/>
    </source>
</evidence>
<dbReference type="PROSITE" id="PS50178">
    <property type="entry name" value="ZF_FYVE"/>
    <property type="match status" value="1"/>
</dbReference>
<dbReference type="InterPro" id="IPR011011">
    <property type="entry name" value="Znf_FYVE_PHD"/>
</dbReference>
<dbReference type="PANTHER" id="PTHR31179">
    <property type="entry name" value="RAB GTPASE-BINDING EFFECTOR PROTEIN"/>
    <property type="match status" value="1"/>
</dbReference>
<evidence type="ECO:0000313" key="10">
    <source>
        <dbReference type="EMBL" id="CAF3692328.1"/>
    </source>
</evidence>
<evidence type="ECO:0000256" key="4">
    <source>
        <dbReference type="PROSITE-ProRule" id="PRU00091"/>
    </source>
</evidence>
<dbReference type="Proteomes" id="UP000663823">
    <property type="component" value="Unassembled WGS sequence"/>
</dbReference>
<dbReference type="SUPFAM" id="SSF57903">
    <property type="entry name" value="FYVE/PHD zinc finger"/>
    <property type="match status" value="1"/>
</dbReference>
<feature type="coiled-coil region" evidence="5">
    <location>
        <begin position="358"/>
        <end position="480"/>
    </location>
</feature>
<evidence type="ECO:0000256" key="5">
    <source>
        <dbReference type="SAM" id="Coils"/>
    </source>
</evidence>
<feature type="coiled-coil region" evidence="5">
    <location>
        <begin position="40"/>
        <end position="77"/>
    </location>
</feature>
<evidence type="ECO:0000256" key="3">
    <source>
        <dbReference type="ARBA" id="ARBA00022833"/>
    </source>
</evidence>
<comment type="caution">
    <text evidence="9">The sequence shown here is derived from an EMBL/GenBank/DDBJ whole genome shotgun (WGS) entry which is preliminary data.</text>
</comment>
<protein>
    <recommendedName>
        <fullName evidence="7">FYVE-type domain-containing protein</fullName>
    </recommendedName>
</protein>
<dbReference type="InterPro" id="IPR017455">
    <property type="entry name" value="Znf_FYVE-rel"/>
</dbReference>
<dbReference type="EMBL" id="CAJNOO010000104">
    <property type="protein sequence ID" value="CAF0804713.1"/>
    <property type="molecule type" value="Genomic_DNA"/>
</dbReference>
<dbReference type="InterPro" id="IPR015390">
    <property type="entry name" value="Rabaptin_Rab5-bd_dom"/>
</dbReference>
<feature type="region of interest" description="Disordered" evidence="6">
    <location>
        <begin position="1"/>
        <end position="33"/>
    </location>
</feature>
<sequence>MDQFMTISSSTEDLSSKETTDADNTGSSSSLPILTHQMDTIDLNIPYEELERQIEELNNELNESKSAEKRANDERDKYLYMYNRLNERFLAFEQKQLDQMRRILNILTSDQNKILSDRQDTYRRSQRAFTSPTTSILLPSSLNEGLSDSDGTIDYQRTEADLNNLLTQISELMDFSEKFTNNYAKQAEENNKLRLLNNQKQDENVKLFVDLSLAKAEYEKEQQMRNQFEKQFIEANQVIEQDRSKRLQKLRNYASLADDEGDILLSSLIKKAEKNDADFRDIKLNYEIIFTEQVNHIKKLVKERELLHLYNQRLEVENASLAARTNDDETIRLLTYSSQSPTSYEEACNLIIQLREQIIQQIKIRDKLRHDIQQLQQNNNADIREREQIEQLLNRDLTAAKDEILVLQSVQSEYEHILSLKNELERQVEEYTNELIKTKTVLHSLTNQFKEKIEEMSSEKEKLNEENAGLRVQIQKLKIDFENSESVQHDFVKLSQALQVQLEEIRNSENDLRWQPEEDFSECQRCHTQFSVTWRKHHCRHCGKVLCKECTNKTVYTGPNNRPSRVCDVCYTLLVKSSQPYFFTDVPKV</sequence>
<dbReference type="Gene3D" id="1.20.5.730">
    <property type="entry name" value="Single helix bin"/>
    <property type="match status" value="1"/>
</dbReference>
<feature type="compositionally biased region" description="Polar residues" evidence="6">
    <location>
        <begin position="1"/>
        <end position="13"/>
    </location>
</feature>
<dbReference type="EMBL" id="CAJOBE010000854">
    <property type="protein sequence ID" value="CAF3692328.1"/>
    <property type="molecule type" value="Genomic_DNA"/>
</dbReference>
<dbReference type="EMBL" id="CAJNOU010000108">
    <property type="protein sequence ID" value="CAF0868710.1"/>
    <property type="molecule type" value="Genomic_DNA"/>
</dbReference>
<dbReference type="Proteomes" id="UP000663889">
    <property type="component" value="Unassembled WGS sequence"/>
</dbReference>
<organism evidence="9 12">
    <name type="scientific">Rotaria sordida</name>
    <dbReference type="NCBI Taxonomy" id="392033"/>
    <lineage>
        <taxon>Eukaryota</taxon>
        <taxon>Metazoa</taxon>
        <taxon>Spiralia</taxon>
        <taxon>Gnathifera</taxon>
        <taxon>Rotifera</taxon>
        <taxon>Eurotatoria</taxon>
        <taxon>Bdelloidea</taxon>
        <taxon>Philodinida</taxon>
        <taxon>Philodinidae</taxon>
        <taxon>Rotaria</taxon>
    </lineage>
</organism>
<evidence type="ECO:0000313" key="11">
    <source>
        <dbReference type="EMBL" id="CAF3778416.1"/>
    </source>
</evidence>
<proteinExistence type="predicted"/>
<evidence type="ECO:0000256" key="1">
    <source>
        <dbReference type="ARBA" id="ARBA00022723"/>
    </source>
</evidence>